<dbReference type="PROSITE" id="PS50071">
    <property type="entry name" value="HOMEOBOX_2"/>
    <property type="match status" value="1"/>
</dbReference>
<dbReference type="InterPro" id="IPR057476">
    <property type="entry name" value="Cux_N"/>
</dbReference>
<dbReference type="FunFam" id="1.10.260.40:FF:000010">
    <property type="entry name" value="Cut-like homeobox 1a"/>
    <property type="match status" value="1"/>
</dbReference>
<sequence>MAASTQSVCQFWKDFDLQHLQIMFIELESEQPLQLIKLANRQDESDLSRKRLVEQSREFKKSTPEDIRKIVAPLLKSFQSEVDSLSKRSKAAEAAFLSIYKRIIDLPDPVPVLEYALQIQKKAHRVSDLEIENKQLRDTLDEYNHEFAEVKNQEVTIKQLRDRLKECEDKIEATAEARSKEKERELQRVFTEKERQLQETQLSVAKKLGEAEQKVASLQSALENVQSELFEVKAKYEEATAAKSDEMEMVMSDLERANERAEASEREIEQIRSKLTEVTQKQKLGETTQEAPDMDRAIDMFKRSNLEHELAAKEKEISQLVEDVQRLQSSLNKLREATTSQVSKLEDELATKNQAFKLLEEKIKSQEDYEEIKRELSVMKSIEFSNNKMGADEPDGDVQPKSLEVLLLEKNKSLQSENTVLKVNNSDLSGTTTPALSENAAAFASMLGEEIASTYQRQNSSRISTPSSPPTPSSNGIKEEPLPDKMIPKRPLSLERMPSVSGDSTPNLPPPPSPQFYPYLNGHGLPNYMSMSMGKTDPSNSQGIDTSLVAKTVRELLSIHNIGQRLFAKHVLGLSQGTVSELLSKPKSWDKLTEKGRESYRKMYAWATDERNIMALKAISPKKASRSALGLRSVFNPAFPFTGPTTLVPSVQREDSQTEERIAQILNEAQQAMQIKKAMEQQQVAHAMVNSYYQQEMTRLAQVTAQHGLTSPHSSAASMMTSTASLGLPHHKELEAHRRRESIDSQGSAKEMVERIYRQELMKLAQAAESAGNIAAVTMYQQELARLAQNAQKGDTEPGEIRRSHGSPEHVSIKMEPKESADDANGPIDLSKNSSSSAPTTPTSNSSLKSPTESSNHPGSAFMPFRQKMNGHESNMENHIPFGQQSECISPLQRMQNIANSLMSRPHLVSSAKPLKAVLPPITQEQFDKYSNINTDDLVKQVKETLSQYSISQRLFGESVLGLSQGSVSDLLARPKPWHMLTQKGREPFIRMQIFLEDTEAIPKLVASQYHIPPDKLMRGRNQPEMVSPSSDKLPSSNHGNRPAVSSSTRIAPESIPNSPLPSHHQLPPPFHPVHHTPTHHFSHPPYSWAPFSYPSSMLEVVAMTSEIDTLELTSRVKDVLQFHNLGQKLFGEAVLGLSQGSVSELLSKPKPWHMLSIKGREPFIKMHLWLSDPHNVERLKHYQNEVKAQRRRRSSLEDRSYDSPSMPKRPRVFFTEEQKDKLRMAYNQDPYPNQNTIEALANELNVGVKTVINWFHNHRMRAKQQQHVGSGSQSSPVDYAGTVKSENNEDTSDHSDVSSMSGETNPFLSNYPPSSESSQWLFPQFEPLSMQKKFKSIKASNDNEDDGMGDEDDSRSMSSNSSRRSNESSKKNTKEKPNEEMGNEKGETVFKEDDEHSGGEQSEDMTQKESKASVNSQSGVNKRKRSNPQYMSEGRQLDKTKQLFEGLPSQVSRDEGVDLELDEDVEKENESGNVESGVKTPLYDRISKMEKKSVDSSEGDWETERNSNIEKIQKNLHHSPATGDWEF</sequence>
<evidence type="ECO:0000256" key="12">
    <source>
        <dbReference type="RuleBase" id="RU000682"/>
    </source>
</evidence>
<dbReference type="FunFam" id="1.10.260.40:FF:000004">
    <property type="entry name" value="Cut-like homeobox 1a"/>
    <property type="match status" value="1"/>
</dbReference>
<dbReference type="FunFam" id="1.10.260.40:FF:000027">
    <property type="entry name" value="Homeobox protein cut-like"/>
    <property type="match status" value="1"/>
</dbReference>
<keyword evidence="3" id="KW-0597">Phosphoprotein</keyword>
<dbReference type="InParanoid" id="K1QXI0"/>
<feature type="compositionally biased region" description="Low complexity" evidence="15">
    <location>
        <begin position="1266"/>
        <end position="1276"/>
    </location>
</feature>
<keyword evidence="6 14" id="KW-0175">Coiled coil</keyword>
<dbReference type="SMART" id="SM00389">
    <property type="entry name" value="HOX"/>
    <property type="match status" value="1"/>
</dbReference>
<dbReference type="EMBL" id="JH823226">
    <property type="protein sequence ID" value="EKC41572.1"/>
    <property type="molecule type" value="Genomic_DNA"/>
</dbReference>
<feature type="region of interest" description="Disordered" evidence="15">
    <location>
        <begin position="790"/>
        <end position="866"/>
    </location>
</feature>
<proteinExistence type="inferred from homology"/>
<evidence type="ECO:0000256" key="2">
    <source>
        <dbReference type="ARBA" id="ARBA00008190"/>
    </source>
</evidence>
<feature type="coiled-coil region" evidence="14">
    <location>
        <begin position="119"/>
        <end position="362"/>
    </location>
</feature>
<evidence type="ECO:0000256" key="1">
    <source>
        <dbReference type="ARBA" id="ARBA00004123"/>
    </source>
</evidence>
<dbReference type="GO" id="GO:0000977">
    <property type="term" value="F:RNA polymerase II transcription regulatory region sequence-specific DNA binding"/>
    <property type="evidence" value="ECO:0007669"/>
    <property type="project" value="TreeGrafter"/>
</dbReference>
<protein>
    <recommendedName>
        <fullName evidence="13">Homeobox protein cut-like</fullName>
    </recommendedName>
</protein>
<dbReference type="HOGENOM" id="CLU_005104_2_0_1"/>
<feature type="compositionally biased region" description="Basic and acidic residues" evidence="15">
    <location>
        <begin position="794"/>
        <end position="821"/>
    </location>
</feature>
<feature type="compositionally biased region" description="Low complexity" evidence="15">
    <location>
        <begin position="831"/>
        <end position="847"/>
    </location>
</feature>
<feature type="compositionally biased region" description="Polar residues" evidence="15">
    <location>
        <begin position="1028"/>
        <end position="1050"/>
    </location>
</feature>
<dbReference type="SUPFAM" id="SSF47413">
    <property type="entry name" value="lambda repressor-like DNA-binding domains"/>
    <property type="match status" value="3"/>
</dbReference>
<feature type="region of interest" description="Disordered" evidence="15">
    <location>
        <begin position="1464"/>
        <end position="1483"/>
    </location>
</feature>
<dbReference type="Pfam" id="PF02376">
    <property type="entry name" value="CUT"/>
    <property type="match status" value="3"/>
</dbReference>
<evidence type="ECO:0000256" key="10">
    <source>
        <dbReference type="ARBA" id="ARBA00023242"/>
    </source>
</evidence>
<evidence type="ECO:0000256" key="9">
    <source>
        <dbReference type="ARBA" id="ARBA00023163"/>
    </source>
</evidence>
<name>K1QXI0_MAGGI</name>
<dbReference type="InterPro" id="IPR010982">
    <property type="entry name" value="Lambda_DNA-bd_dom_sf"/>
</dbReference>
<evidence type="ECO:0000256" key="6">
    <source>
        <dbReference type="ARBA" id="ARBA00023054"/>
    </source>
</evidence>
<dbReference type="PROSITE" id="PS51042">
    <property type="entry name" value="CUT"/>
    <property type="match status" value="3"/>
</dbReference>
<accession>K1QXI0</accession>
<feature type="region of interest" description="Disordered" evidence="15">
    <location>
        <begin position="495"/>
        <end position="514"/>
    </location>
</feature>
<feature type="compositionally biased region" description="Basic and acidic residues" evidence="15">
    <location>
        <begin position="1365"/>
        <end position="1399"/>
    </location>
</feature>
<comment type="subcellular location">
    <subcellularLocation>
        <location evidence="1 11 12">Nucleus</location>
    </subcellularLocation>
</comment>
<feature type="compositionally biased region" description="Basic and acidic residues" evidence="15">
    <location>
        <begin position="1503"/>
        <end position="1514"/>
    </location>
</feature>
<keyword evidence="5 13" id="KW-0805">Transcription regulation</keyword>
<gene>
    <name evidence="16" type="ORF">CGI_10022123</name>
</gene>
<evidence type="ECO:0000256" key="15">
    <source>
        <dbReference type="SAM" id="MobiDB-lite"/>
    </source>
</evidence>
<evidence type="ECO:0000256" key="5">
    <source>
        <dbReference type="ARBA" id="ARBA00023015"/>
    </source>
</evidence>
<feature type="compositionally biased region" description="Polar residues" evidence="15">
    <location>
        <begin position="1298"/>
        <end position="1320"/>
    </location>
</feature>
<dbReference type="SUPFAM" id="SSF46689">
    <property type="entry name" value="Homeodomain-like"/>
    <property type="match status" value="1"/>
</dbReference>
<feature type="region of interest" description="Disordered" evidence="15">
    <location>
        <begin position="1263"/>
        <end position="1320"/>
    </location>
</feature>
<dbReference type="PANTHER" id="PTHR14043">
    <property type="entry name" value="CCAAT DISPLACEMENT PROTEIN-RELATED"/>
    <property type="match status" value="1"/>
</dbReference>
<dbReference type="CDD" id="cd00086">
    <property type="entry name" value="homeodomain"/>
    <property type="match status" value="1"/>
</dbReference>
<keyword evidence="4" id="KW-0677">Repeat</keyword>
<feature type="region of interest" description="Disordered" evidence="15">
    <location>
        <begin position="454"/>
        <end position="488"/>
    </location>
</feature>
<evidence type="ECO:0000256" key="7">
    <source>
        <dbReference type="ARBA" id="ARBA00023125"/>
    </source>
</evidence>
<feature type="region of interest" description="Disordered" evidence="15">
    <location>
        <begin position="1013"/>
        <end position="1078"/>
    </location>
</feature>
<evidence type="ECO:0000256" key="14">
    <source>
        <dbReference type="SAM" id="Coils"/>
    </source>
</evidence>
<keyword evidence="10 11" id="KW-0539">Nucleus</keyword>
<evidence type="ECO:0000313" key="16">
    <source>
        <dbReference type="EMBL" id="EKC41572.1"/>
    </source>
</evidence>
<feature type="compositionally biased region" description="Low complexity" evidence="15">
    <location>
        <begin position="1057"/>
        <end position="1066"/>
    </location>
</feature>
<keyword evidence="9 13" id="KW-0804">Transcription</keyword>
<feature type="compositionally biased region" description="Basic and acidic residues" evidence="15">
    <location>
        <begin position="1185"/>
        <end position="1202"/>
    </location>
</feature>
<feature type="compositionally biased region" description="Acidic residues" evidence="15">
    <location>
        <begin position="1343"/>
        <end position="1354"/>
    </location>
</feature>
<comment type="similarity">
    <text evidence="2 13">Belongs to the CUT homeobox family.</text>
</comment>
<dbReference type="InterPro" id="IPR017970">
    <property type="entry name" value="Homeobox_CS"/>
</dbReference>
<dbReference type="Pfam" id="PF25398">
    <property type="entry name" value="CUX1_N"/>
    <property type="match status" value="1"/>
</dbReference>
<dbReference type="Gene3D" id="1.10.10.60">
    <property type="entry name" value="Homeodomain-like"/>
    <property type="match status" value="1"/>
</dbReference>
<evidence type="ECO:0000256" key="8">
    <source>
        <dbReference type="ARBA" id="ARBA00023155"/>
    </source>
</evidence>
<dbReference type="InterPro" id="IPR009057">
    <property type="entry name" value="Homeodomain-like_sf"/>
</dbReference>
<evidence type="ECO:0000256" key="11">
    <source>
        <dbReference type="PROSITE-ProRule" id="PRU00108"/>
    </source>
</evidence>
<feature type="compositionally biased region" description="Basic and acidic residues" evidence="15">
    <location>
        <begin position="477"/>
        <end position="487"/>
    </location>
</feature>
<evidence type="ECO:0000256" key="13">
    <source>
        <dbReference type="RuleBase" id="RU361129"/>
    </source>
</evidence>
<keyword evidence="8 11" id="KW-0371">Homeobox</keyword>
<evidence type="ECO:0000256" key="3">
    <source>
        <dbReference type="ARBA" id="ARBA00022553"/>
    </source>
</evidence>
<dbReference type="Pfam" id="PF00046">
    <property type="entry name" value="Homeodomain"/>
    <property type="match status" value="1"/>
</dbReference>
<dbReference type="GO" id="GO:0005634">
    <property type="term" value="C:nucleus"/>
    <property type="evidence" value="ECO:0007669"/>
    <property type="project" value="UniProtKB-SubCell"/>
</dbReference>
<feature type="region of interest" description="Disordered" evidence="15">
    <location>
        <begin position="1490"/>
        <end position="1528"/>
    </location>
</feature>
<dbReference type="GO" id="GO:0000981">
    <property type="term" value="F:DNA-binding transcription factor activity, RNA polymerase II-specific"/>
    <property type="evidence" value="ECO:0007669"/>
    <property type="project" value="InterPro"/>
</dbReference>
<dbReference type="InterPro" id="IPR003350">
    <property type="entry name" value="CUT_dom"/>
</dbReference>
<feature type="DNA-binding region" description="Homeobox" evidence="11">
    <location>
        <begin position="1208"/>
        <end position="1267"/>
    </location>
</feature>
<feature type="region of interest" description="Disordered" evidence="15">
    <location>
        <begin position="1185"/>
        <end position="1210"/>
    </location>
</feature>
<feature type="region of interest" description="Disordered" evidence="15">
    <location>
        <begin position="1339"/>
        <end position="1457"/>
    </location>
</feature>
<reference evidence="16" key="1">
    <citation type="journal article" date="2012" name="Nature">
        <title>The oyster genome reveals stress adaptation and complexity of shell formation.</title>
        <authorList>
            <person name="Zhang G."/>
            <person name="Fang X."/>
            <person name="Guo X."/>
            <person name="Li L."/>
            <person name="Luo R."/>
            <person name="Xu F."/>
            <person name="Yang P."/>
            <person name="Zhang L."/>
            <person name="Wang X."/>
            <person name="Qi H."/>
            <person name="Xiong Z."/>
            <person name="Que H."/>
            <person name="Xie Y."/>
            <person name="Holland P.W."/>
            <person name="Paps J."/>
            <person name="Zhu Y."/>
            <person name="Wu F."/>
            <person name="Chen Y."/>
            <person name="Wang J."/>
            <person name="Peng C."/>
            <person name="Meng J."/>
            <person name="Yang L."/>
            <person name="Liu J."/>
            <person name="Wen B."/>
            <person name="Zhang N."/>
            <person name="Huang Z."/>
            <person name="Zhu Q."/>
            <person name="Feng Y."/>
            <person name="Mount A."/>
            <person name="Hedgecock D."/>
            <person name="Xu Z."/>
            <person name="Liu Y."/>
            <person name="Domazet-Loso T."/>
            <person name="Du Y."/>
            <person name="Sun X."/>
            <person name="Zhang S."/>
            <person name="Liu B."/>
            <person name="Cheng P."/>
            <person name="Jiang X."/>
            <person name="Li J."/>
            <person name="Fan D."/>
            <person name="Wang W."/>
            <person name="Fu W."/>
            <person name="Wang T."/>
            <person name="Wang B."/>
            <person name="Zhang J."/>
            <person name="Peng Z."/>
            <person name="Li Y."/>
            <person name="Li N."/>
            <person name="Wang J."/>
            <person name="Chen M."/>
            <person name="He Y."/>
            <person name="Tan F."/>
            <person name="Song X."/>
            <person name="Zheng Q."/>
            <person name="Huang R."/>
            <person name="Yang H."/>
            <person name="Du X."/>
            <person name="Chen L."/>
            <person name="Yang M."/>
            <person name="Gaffney P.M."/>
            <person name="Wang S."/>
            <person name="Luo L."/>
            <person name="She Z."/>
            <person name="Ming Y."/>
            <person name="Huang W."/>
            <person name="Zhang S."/>
            <person name="Huang B."/>
            <person name="Zhang Y."/>
            <person name="Qu T."/>
            <person name="Ni P."/>
            <person name="Miao G."/>
            <person name="Wang J."/>
            <person name="Wang Q."/>
            <person name="Steinberg C.E."/>
            <person name="Wang H."/>
            <person name="Li N."/>
            <person name="Qian L."/>
            <person name="Zhang G."/>
            <person name="Li Y."/>
            <person name="Yang H."/>
            <person name="Liu X."/>
            <person name="Wang J."/>
            <person name="Yin Y."/>
            <person name="Wang J."/>
        </authorList>
    </citation>
    <scope>NUCLEOTIDE SEQUENCE [LARGE SCALE GENOMIC DNA]</scope>
    <source>
        <strain evidence="16">05x7-T-G4-1.051#20</strain>
    </source>
</reference>
<dbReference type="Gene3D" id="1.10.260.40">
    <property type="entry name" value="lambda repressor-like DNA-binding domains"/>
    <property type="match status" value="3"/>
</dbReference>
<keyword evidence="7 11" id="KW-0238">DNA-binding</keyword>
<organism evidence="16">
    <name type="scientific">Magallana gigas</name>
    <name type="common">Pacific oyster</name>
    <name type="synonym">Crassostrea gigas</name>
    <dbReference type="NCBI Taxonomy" id="29159"/>
    <lineage>
        <taxon>Eukaryota</taxon>
        <taxon>Metazoa</taxon>
        <taxon>Spiralia</taxon>
        <taxon>Lophotrochozoa</taxon>
        <taxon>Mollusca</taxon>
        <taxon>Bivalvia</taxon>
        <taxon>Autobranchia</taxon>
        <taxon>Pteriomorphia</taxon>
        <taxon>Ostreida</taxon>
        <taxon>Ostreoidea</taxon>
        <taxon>Ostreidae</taxon>
        <taxon>Magallana</taxon>
    </lineage>
</organism>
<dbReference type="PANTHER" id="PTHR14043:SF2">
    <property type="entry name" value="HOMEOBOX PROTEIN CUT"/>
    <property type="match status" value="1"/>
</dbReference>
<evidence type="ECO:0000256" key="4">
    <source>
        <dbReference type="ARBA" id="ARBA00022737"/>
    </source>
</evidence>
<feature type="compositionally biased region" description="Polar residues" evidence="15">
    <location>
        <begin position="848"/>
        <end position="858"/>
    </location>
</feature>
<dbReference type="SMART" id="SM01109">
    <property type="entry name" value="CUT"/>
    <property type="match status" value="3"/>
</dbReference>
<dbReference type="InterPro" id="IPR001356">
    <property type="entry name" value="HD"/>
</dbReference>
<dbReference type="PROSITE" id="PS00027">
    <property type="entry name" value="HOMEOBOX_1"/>
    <property type="match status" value="1"/>
</dbReference>